<protein>
    <recommendedName>
        <fullName evidence="9">Kinetochore protein SPC25</fullName>
    </recommendedName>
</protein>
<reference evidence="12 13" key="1">
    <citation type="journal article" date="2024" name="Nat. Commun.">
        <title>Phylogenomics reveals the evolutionary origins of lichenization in chlorophyte algae.</title>
        <authorList>
            <person name="Puginier C."/>
            <person name="Libourel C."/>
            <person name="Otte J."/>
            <person name="Skaloud P."/>
            <person name="Haon M."/>
            <person name="Grisel S."/>
            <person name="Petersen M."/>
            <person name="Berrin J.G."/>
            <person name="Delaux P.M."/>
            <person name="Dal Grande F."/>
            <person name="Keller J."/>
        </authorList>
    </citation>
    <scope>NUCLEOTIDE SEQUENCE [LARGE SCALE GENOMIC DNA]</scope>
    <source>
        <strain evidence="12 13">SAG 2043</strain>
    </source>
</reference>
<dbReference type="AlphaFoldDB" id="A0AAW1QPE9"/>
<proteinExistence type="inferred from homology"/>
<dbReference type="PANTHER" id="PTHR14281:SF0">
    <property type="entry name" value="KINETOCHORE PROTEIN SPC25"/>
    <property type="match status" value="1"/>
</dbReference>
<comment type="caution">
    <text evidence="12">The sequence shown here is derived from an EMBL/GenBank/DDBJ whole genome shotgun (WGS) entry which is preliminary data.</text>
</comment>
<dbReference type="PANTHER" id="PTHR14281">
    <property type="entry name" value="KINETOCHORE PROTEIN SPC25-RELATED"/>
    <property type="match status" value="1"/>
</dbReference>
<dbReference type="FunFam" id="3.30.457.50:FF:000001">
    <property type="entry name" value="Probable kinetochore protein spc25"/>
    <property type="match status" value="1"/>
</dbReference>
<evidence type="ECO:0000256" key="4">
    <source>
        <dbReference type="ARBA" id="ARBA00022618"/>
    </source>
</evidence>
<feature type="domain" description="Chromosome segregation protein Spc25 C-terminal" evidence="11">
    <location>
        <begin position="156"/>
        <end position="224"/>
    </location>
</feature>
<dbReference type="CDD" id="cd23784">
    <property type="entry name" value="RWD_Spc25"/>
    <property type="match status" value="1"/>
</dbReference>
<keyword evidence="5 9" id="KW-0498">Mitosis</keyword>
<accession>A0AAW1QPE9</accession>
<dbReference type="Proteomes" id="UP001489004">
    <property type="component" value="Unassembled WGS sequence"/>
</dbReference>
<evidence type="ECO:0000313" key="13">
    <source>
        <dbReference type="Proteomes" id="UP001489004"/>
    </source>
</evidence>
<gene>
    <name evidence="12" type="ORF">WJX72_002198</name>
</gene>
<comment type="subcellular location">
    <subcellularLocation>
        <location evidence="1">Chromosome</location>
        <location evidence="1">Centromere</location>
    </subcellularLocation>
    <subcellularLocation>
        <location evidence="9">Nucleus</location>
    </subcellularLocation>
    <subcellularLocation>
        <location evidence="9">Chromosome</location>
        <location evidence="9">Centromere</location>
        <location evidence="9">Kinetochore</location>
    </subcellularLocation>
</comment>
<keyword evidence="6 10" id="KW-0175">Coiled coil</keyword>
<dbReference type="GO" id="GO:0005634">
    <property type="term" value="C:nucleus"/>
    <property type="evidence" value="ECO:0007669"/>
    <property type="project" value="UniProtKB-SubCell"/>
</dbReference>
<keyword evidence="7 9" id="KW-0131">Cell cycle</keyword>
<dbReference type="Gene3D" id="3.30.457.50">
    <property type="entry name" value="Chromosome segregation protein Spc25"/>
    <property type="match status" value="1"/>
</dbReference>
<dbReference type="GO" id="GO:0051301">
    <property type="term" value="P:cell division"/>
    <property type="evidence" value="ECO:0007669"/>
    <property type="project" value="UniProtKB-UniRule"/>
</dbReference>
<dbReference type="Pfam" id="PF08234">
    <property type="entry name" value="Spindle_Spc25"/>
    <property type="match status" value="1"/>
</dbReference>
<keyword evidence="3 9" id="KW-0158">Chromosome</keyword>
<evidence type="ECO:0000256" key="7">
    <source>
        <dbReference type="ARBA" id="ARBA00023306"/>
    </source>
</evidence>
<evidence type="ECO:0000256" key="3">
    <source>
        <dbReference type="ARBA" id="ARBA00022454"/>
    </source>
</evidence>
<comment type="subunit">
    <text evidence="9">Component of the NDC80 complex.</text>
</comment>
<evidence type="ECO:0000256" key="9">
    <source>
        <dbReference type="RuleBase" id="RU367150"/>
    </source>
</evidence>
<evidence type="ECO:0000256" key="5">
    <source>
        <dbReference type="ARBA" id="ARBA00022776"/>
    </source>
</evidence>
<feature type="coiled-coil region" evidence="10">
    <location>
        <begin position="43"/>
        <end position="70"/>
    </location>
</feature>
<evidence type="ECO:0000256" key="2">
    <source>
        <dbReference type="ARBA" id="ARBA00006379"/>
    </source>
</evidence>
<keyword evidence="8 9" id="KW-0137">Centromere</keyword>
<sequence length="227" mass="26399">MAGRLDVDTLDDELAGVRKKFERWATHKLTSLEDLRRTHLEAVSVWKDNIQALERRQEELSLQAGRLRQRLETERGSEAALQAELAVVQAEQAALPKQISKLQEALAHETNKLSHREAAIADETLVKEKKLEALRQAVQVYRCRLGLEFKHTNDSQEELQLVFTQIDRQHTEREFMFAVRVMDENQYEVTKCNPEVDALPALLQRLNESKNFSKFVRGMRRHFQQLV</sequence>
<keyword evidence="9" id="KW-0539">Nucleus</keyword>
<comment type="function">
    <text evidence="9">Acts as a component of the essential kinetochore-associated NDC80 complex, which is required for chromosome segregation and spindle checkpoint activity.</text>
</comment>
<evidence type="ECO:0000256" key="10">
    <source>
        <dbReference type="SAM" id="Coils"/>
    </source>
</evidence>
<evidence type="ECO:0000256" key="6">
    <source>
        <dbReference type="ARBA" id="ARBA00023054"/>
    </source>
</evidence>
<dbReference type="InterPro" id="IPR045143">
    <property type="entry name" value="Spc25"/>
</dbReference>
<evidence type="ECO:0000313" key="12">
    <source>
        <dbReference type="EMBL" id="KAK9823360.1"/>
    </source>
</evidence>
<evidence type="ECO:0000256" key="8">
    <source>
        <dbReference type="ARBA" id="ARBA00023328"/>
    </source>
</evidence>
<dbReference type="GO" id="GO:0007059">
    <property type="term" value="P:chromosome segregation"/>
    <property type="evidence" value="ECO:0007669"/>
    <property type="project" value="InterPro"/>
</dbReference>
<dbReference type="GO" id="GO:0031262">
    <property type="term" value="C:Ndc80 complex"/>
    <property type="evidence" value="ECO:0007669"/>
    <property type="project" value="InterPro"/>
</dbReference>
<evidence type="ECO:0000259" key="11">
    <source>
        <dbReference type="Pfam" id="PF08234"/>
    </source>
</evidence>
<keyword evidence="13" id="KW-1185">Reference proteome</keyword>
<comment type="similarity">
    <text evidence="2 9">Belongs to the SPC25 family.</text>
</comment>
<keyword evidence="4 9" id="KW-0132">Cell division</keyword>
<organism evidence="12 13">
    <name type="scientific">[Myrmecia] bisecta</name>
    <dbReference type="NCBI Taxonomy" id="41462"/>
    <lineage>
        <taxon>Eukaryota</taxon>
        <taxon>Viridiplantae</taxon>
        <taxon>Chlorophyta</taxon>
        <taxon>core chlorophytes</taxon>
        <taxon>Trebouxiophyceae</taxon>
        <taxon>Trebouxiales</taxon>
        <taxon>Trebouxiaceae</taxon>
        <taxon>Myrmecia</taxon>
    </lineage>
</organism>
<keyword evidence="9" id="KW-0995">Kinetochore</keyword>
<evidence type="ECO:0000256" key="1">
    <source>
        <dbReference type="ARBA" id="ARBA00004584"/>
    </source>
</evidence>
<dbReference type="EMBL" id="JALJOR010000002">
    <property type="protein sequence ID" value="KAK9823360.1"/>
    <property type="molecule type" value="Genomic_DNA"/>
</dbReference>
<dbReference type="InterPro" id="IPR013255">
    <property type="entry name" value="Spc25_C"/>
</dbReference>
<name>A0AAW1QPE9_9CHLO</name>